<reference evidence="4" key="1">
    <citation type="submission" date="2025-08" db="UniProtKB">
        <authorList>
            <consortium name="Ensembl"/>
        </authorList>
    </citation>
    <scope>IDENTIFICATION</scope>
</reference>
<dbReference type="AlphaFoldDB" id="A0A3B3V7G4"/>
<feature type="chain" id="PRO_5017401627" description="Chemokine interleukin-8-like domain-containing protein" evidence="2">
    <location>
        <begin position="17"/>
        <end position="79"/>
    </location>
</feature>
<reference evidence="4" key="2">
    <citation type="submission" date="2025-09" db="UniProtKB">
        <authorList>
            <consortium name="Ensembl"/>
        </authorList>
    </citation>
    <scope>IDENTIFICATION</scope>
</reference>
<dbReference type="Proteomes" id="UP000261500">
    <property type="component" value="Unplaced"/>
</dbReference>
<keyword evidence="1" id="KW-0202">Cytokine</keyword>
<dbReference type="GeneTree" id="ENSGT00940000176978"/>
<organism evidence="4 5">
    <name type="scientific">Poecilia latipinna</name>
    <name type="common">sailfin molly</name>
    <dbReference type="NCBI Taxonomy" id="48699"/>
    <lineage>
        <taxon>Eukaryota</taxon>
        <taxon>Metazoa</taxon>
        <taxon>Chordata</taxon>
        <taxon>Craniata</taxon>
        <taxon>Vertebrata</taxon>
        <taxon>Euteleostomi</taxon>
        <taxon>Actinopterygii</taxon>
        <taxon>Neopterygii</taxon>
        <taxon>Teleostei</taxon>
        <taxon>Neoteleostei</taxon>
        <taxon>Acanthomorphata</taxon>
        <taxon>Ovalentaria</taxon>
        <taxon>Atherinomorphae</taxon>
        <taxon>Cyprinodontiformes</taxon>
        <taxon>Poeciliidae</taxon>
        <taxon>Poeciliinae</taxon>
        <taxon>Poecilia</taxon>
    </lineage>
</organism>
<proteinExistence type="predicted"/>
<feature type="signal peptide" evidence="2">
    <location>
        <begin position="1"/>
        <end position="16"/>
    </location>
</feature>
<feature type="domain" description="Chemokine interleukin-8-like" evidence="3">
    <location>
        <begin position="12"/>
        <end position="70"/>
    </location>
</feature>
<dbReference type="GO" id="GO:0008009">
    <property type="term" value="F:chemokine activity"/>
    <property type="evidence" value="ECO:0007669"/>
    <property type="project" value="InterPro"/>
</dbReference>
<dbReference type="PANTHER" id="PTHR12015:SF108">
    <property type="entry name" value="C-C MOTIF CHEMOKINE 20"/>
    <property type="match status" value="1"/>
</dbReference>
<dbReference type="Pfam" id="PF00048">
    <property type="entry name" value="IL8"/>
    <property type="match status" value="1"/>
</dbReference>
<dbReference type="InterPro" id="IPR001811">
    <property type="entry name" value="Chemokine_IL8-like_dom"/>
</dbReference>
<evidence type="ECO:0000256" key="2">
    <source>
        <dbReference type="SAM" id="SignalP"/>
    </source>
</evidence>
<protein>
    <recommendedName>
        <fullName evidence="3">Chemokine interleukin-8-like domain-containing protein</fullName>
    </recommendedName>
</protein>
<evidence type="ECO:0000256" key="1">
    <source>
        <dbReference type="ARBA" id="ARBA00022514"/>
    </source>
</evidence>
<dbReference type="SMART" id="SM00199">
    <property type="entry name" value="SCY"/>
    <property type="match status" value="1"/>
</dbReference>
<dbReference type="GO" id="GO:0005615">
    <property type="term" value="C:extracellular space"/>
    <property type="evidence" value="ECO:0007669"/>
    <property type="project" value="UniProtKB-KW"/>
</dbReference>
<evidence type="ECO:0000313" key="4">
    <source>
        <dbReference type="Ensembl" id="ENSPLAP00000020882.1"/>
    </source>
</evidence>
<evidence type="ECO:0000313" key="5">
    <source>
        <dbReference type="Proteomes" id="UP000261500"/>
    </source>
</evidence>
<evidence type="ECO:0000259" key="3">
    <source>
        <dbReference type="SMART" id="SM00199"/>
    </source>
</evidence>
<name>A0A3B3V7G4_9TELE</name>
<dbReference type="InterPro" id="IPR036048">
    <property type="entry name" value="Interleukin_8-like_sf"/>
</dbReference>
<dbReference type="Gene3D" id="2.40.50.40">
    <property type="match status" value="1"/>
</dbReference>
<dbReference type="CDD" id="cd00272">
    <property type="entry name" value="Chemokine_CC"/>
    <property type="match status" value="1"/>
</dbReference>
<sequence>MFALFFSLMLVPTDCCFQFFRNRVNRDLISSYYRTDHRCVLRGVVLITRRGRNICVDEKEQWVQNICALAQTEENLLSL</sequence>
<keyword evidence="5" id="KW-1185">Reference proteome</keyword>
<dbReference type="Ensembl" id="ENSPLAT00000012383.1">
    <property type="protein sequence ID" value="ENSPLAP00000020882.1"/>
    <property type="gene ID" value="ENSPLAG00000004200.1"/>
</dbReference>
<dbReference type="GO" id="GO:0006955">
    <property type="term" value="P:immune response"/>
    <property type="evidence" value="ECO:0007669"/>
    <property type="project" value="InterPro"/>
</dbReference>
<dbReference type="PANTHER" id="PTHR12015">
    <property type="entry name" value="SMALL INDUCIBLE CYTOKINE A"/>
    <property type="match status" value="1"/>
</dbReference>
<dbReference type="InterPro" id="IPR039809">
    <property type="entry name" value="Chemokine_b/g/d"/>
</dbReference>
<accession>A0A3B3V7G4</accession>
<dbReference type="SUPFAM" id="SSF54117">
    <property type="entry name" value="Interleukin 8-like chemokines"/>
    <property type="match status" value="1"/>
</dbReference>
<keyword evidence="2" id="KW-0732">Signal</keyword>
<dbReference type="STRING" id="48699.ENSPLAP00000020882"/>